<dbReference type="EMBL" id="JALBCA010000008">
    <property type="protein sequence ID" value="KAI2392111.1"/>
    <property type="molecule type" value="Genomic_DNA"/>
</dbReference>
<protein>
    <submittedName>
        <fullName evidence="1">Uncharacterized protein</fullName>
    </submittedName>
</protein>
<gene>
    <name evidence="1" type="ORF">LOY88_000767</name>
</gene>
<comment type="caution">
    <text evidence="1">The sequence shown here is derived from an EMBL/GenBank/DDBJ whole genome shotgun (WGS) entry which is preliminary data.</text>
</comment>
<name>A0ACB8V4U8_9EURO</name>
<sequence length="364" mass="41121">MAQGGARSLAPFFKQVSPVLKITRSRRPFSSTRSYTKEPVPTFTPTSSPELTRLFEKYRQNFFIPMSLGLRHRNLIYKNKYAKKLEDNPISINIGRGREEIYHLKPLEKTGHPGTSELREVVALMKTREDWYNLLPLLVGLKISKRQLVGRRLTWLIRRAGFAGQASILLECAKQSKRTGLTLNHADIAMQFFLAIRYNAREAGFRGPEVQTSLRQATQAAELLDAPEHTSTSMTKDAKRFPEIIGILLELEAANTLNTLEGKDVEGRVRSYAEKLISTWRLGNLDIPSKWHEANLRLLNIIPTWHGISLALQVKDIQANTDLSNSLRSYMSELGGKIEAAVEIVAKENPTAAGLKQAELLYRK</sequence>
<evidence type="ECO:0000313" key="1">
    <source>
        <dbReference type="EMBL" id="KAI2392111.1"/>
    </source>
</evidence>
<accession>A0ACB8V4U8</accession>
<reference evidence="1" key="1">
    <citation type="journal article" date="2022" name="bioRxiv">
        <title>Population genetic analysis of Ophidiomyces ophidiicola, the causative agent of snake fungal disease, indicates recent introductions to the USA.</title>
        <authorList>
            <person name="Ladner J.T."/>
            <person name="Palmer J.M."/>
            <person name="Ettinger C.L."/>
            <person name="Stajich J.E."/>
            <person name="Farrell T.M."/>
            <person name="Glorioso B.M."/>
            <person name="Lawson B."/>
            <person name="Price S.J."/>
            <person name="Stengle A.G."/>
            <person name="Grear D.A."/>
            <person name="Lorch J.M."/>
        </authorList>
    </citation>
    <scope>NUCLEOTIDE SEQUENCE</scope>
    <source>
        <strain evidence="1">NWHC 24266-5</strain>
    </source>
</reference>
<organism evidence="1">
    <name type="scientific">Ophidiomyces ophidiicola</name>
    <dbReference type="NCBI Taxonomy" id="1387563"/>
    <lineage>
        <taxon>Eukaryota</taxon>
        <taxon>Fungi</taxon>
        <taxon>Dikarya</taxon>
        <taxon>Ascomycota</taxon>
        <taxon>Pezizomycotina</taxon>
        <taxon>Eurotiomycetes</taxon>
        <taxon>Eurotiomycetidae</taxon>
        <taxon>Onygenales</taxon>
        <taxon>Onygenaceae</taxon>
        <taxon>Ophidiomyces</taxon>
    </lineage>
</organism>
<proteinExistence type="predicted"/>